<reference evidence="1 2" key="1">
    <citation type="journal article" date="2015" name="Genome Announc.">
        <title>Complete Genome Sequence of Biocontrol Strain Pseudomonas fluorescens LBUM223.</title>
        <authorList>
            <person name="Roquigny R."/>
            <person name="Arseneault T."/>
            <person name="Gadkar V.J."/>
            <person name="Novinscak A."/>
            <person name="Joly D.L."/>
            <person name="Filion M."/>
        </authorList>
    </citation>
    <scope>NUCLEOTIDE SEQUENCE [LARGE SCALE GENOMIC DNA]</scope>
    <source>
        <strain evidence="1 2">LBUM223</strain>
    </source>
</reference>
<sequence>MEFSRQIDTGGFYRACHVGKVKRYKTGRCFFVWRVFGAWAGCAVWEISAFRRFVVEGGGATIRLAPDEHGYLHNSDVRPSVTTMRSEPLLILLCF</sequence>
<proteinExistence type="predicted"/>
<evidence type="ECO:0000313" key="2">
    <source>
        <dbReference type="Proteomes" id="UP000033099"/>
    </source>
</evidence>
<dbReference type="AlphaFoldDB" id="A0AAU8TUJ3"/>
<gene>
    <name evidence="1" type="ORF">VO64_5707</name>
</gene>
<organism evidence="1 2">
    <name type="scientific">Pseudomonas synxantha</name>
    <dbReference type="NCBI Taxonomy" id="47883"/>
    <lineage>
        <taxon>Bacteria</taxon>
        <taxon>Pseudomonadati</taxon>
        <taxon>Pseudomonadota</taxon>
        <taxon>Gammaproteobacteria</taxon>
        <taxon>Pseudomonadales</taxon>
        <taxon>Pseudomonadaceae</taxon>
        <taxon>Pseudomonas</taxon>
    </lineage>
</organism>
<dbReference type="KEGG" id="pfb:VO64_5707"/>
<name>A0AAU8TUJ3_9PSED</name>
<accession>A0AAU8TUJ3</accession>
<dbReference type="EMBL" id="CP011117">
    <property type="protein sequence ID" value="AKA86253.1"/>
    <property type="molecule type" value="Genomic_DNA"/>
</dbReference>
<protein>
    <submittedName>
        <fullName evidence="1">Uncharacterized protein</fullName>
    </submittedName>
</protein>
<evidence type="ECO:0000313" key="1">
    <source>
        <dbReference type="EMBL" id="AKA86253.1"/>
    </source>
</evidence>
<dbReference type="Proteomes" id="UP000033099">
    <property type="component" value="Chromosome"/>
</dbReference>